<protein>
    <submittedName>
        <fullName evidence="5">Candidate 3-oxoacyl-[acyl-carrier-protein] synthase I (Beta-ketoacyl-ACP synthase)</fullName>
    </submittedName>
</protein>
<dbReference type="InterPro" id="IPR000794">
    <property type="entry name" value="Beta-ketoacyl_synthase"/>
</dbReference>
<dbReference type="eggNOG" id="COG0304">
    <property type="taxonomic scope" value="Bacteria"/>
</dbReference>
<dbReference type="GO" id="GO:0006633">
    <property type="term" value="P:fatty acid biosynthetic process"/>
    <property type="evidence" value="ECO:0007669"/>
    <property type="project" value="InterPro"/>
</dbReference>
<dbReference type="InterPro" id="IPR014031">
    <property type="entry name" value="Ketoacyl_synth_C"/>
</dbReference>
<dbReference type="SUPFAM" id="SSF53901">
    <property type="entry name" value="Thiolase-like"/>
    <property type="match status" value="2"/>
</dbReference>
<dbReference type="InterPro" id="IPR020841">
    <property type="entry name" value="PKS_Beta-ketoAc_synthase_dom"/>
</dbReference>
<dbReference type="HOGENOM" id="CLU_000022_69_0_4"/>
<dbReference type="InterPro" id="IPR014030">
    <property type="entry name" value="Ketoacyl_synth_N"/>
</dbReference>
<evidence type="ECO:0000313" key="6">
    <source>
        <dbReference type="Proteomes" id="UP000008385"/>
    </source>
</evidence>
<dbReference type="NCBIfam" id="NF006618">
    <property type="entry name" value="PRK09185.1"/>
    <property type="match status" value="1"/>
</dbReference>
<evidence type="ECO:0000256" key="2">
    <source>
        <dbReference type="ARBA" id="ARBA00022679"/>
    </source>
</evidence>
<dbReference type="GO" id="GO:0004315">
    <property type="term" value="F:3-oxoacyl-[acyl-carrier-protein] synthase activity"/>
    <property type="evidence" value="ECO:0007669"/>
    <property type="project" value="InterPro"/>
</dbReference>
<dbReference type="Proteomes" id="UP000008385">
    <property type="component" value="Chromosome"/>
</dbReference>
<organism evidence="5 6">
    <name type="scientific">Ramlibacter tataouinensis (strain ATCC BAA-407 / DSM 14655 / LMG 21543 / TTB310)</name>
    <dbReference type="NCBI Taxonomy" id="365046"/>
    <lineage>
        <taxon>Bacteria</taxon>
        <taxon>Pseudomonadati</taxon>
        <taxon>Pseudomonadota</taxon>
        <taxon>Betaproteobacteria</taxon>
        <taxon>Burkholderiales</taxon>
        <taxon>Comamonadaceae</taxon>
        <taxon>Ramlibacter</taxon>
    </lineage>
</organism>
<dbReference type="Pfam" id="PF00109">
    <property type="entry name" value="ketoacyl-synt"/>
    <property type="match status" value="1"/>
</dbReference>
<evidence type="ECO:0000256" key="1">
    <source>
        <dbReference type="ARBA" id="ARBA00008467"/>
    </source>
</evidence>
<dbReference type="InterPro" id="IPR016039">
    <property type="entry name" value="Thiolase-like"/>
</dbReference>
<dbReference type="GO" id="GO:0005829">
    <property type="term" value="C:cytosol"/>
    <property type="evidence" value="ECO:0007669"/>
    <property type="project" value="TreeGrafter"/>
</dbReference>
<dbReference type="SMART" id="SM00825">
    <property type="entry name" value="PKS_KS"/>
    <property type="match status" value="1"/>
</dbReference>
<dbReference type="PANTHER" id="PTHR11712:SF320">
    <property type="entry name" value="BETA-KETOACYL SYNTHASE"/>
    <property type="match status" value="1"/>
</dbReference>
<evidence type="ECO:0000259" key="4">
    <source>
        <dbReference type="PROSITE" id="PS52004"/>
    </source>
</evidence>
<feature type="domain" description="Ketosynthase family 3 (KS3)" evidence="4">
    <location>
        <begin position="1"/>
        <end position="412"/>
    </location>
</feature>
<evidence type="ECO:0000313" key="5">
    <source>
        <dbReference type="EMBL" id="AEG91326.1"/>
    </source>
</evidence>
<dbReference type="STRING" id="365046.Rta_02610"/>
<reference evidence="6" key="1">
    <citation type="submission" date="2006-01" db="EMBL/GenBank/DDBJ databases">
        <title>Genome of the cyst-dividing bacterium Ramlibacter tataouinensis.</title>
        <authorList>
            <person name="Barakat M."/>
            <person name="Ortet P."/>
            <person name="De Luca G."/>
            <person name="Jourlin-Castelli C."/>
            <person name="Ansaldi M."/>
            <person name="Py B."/>
            <person name="Fichant G."/>
            <person name="Coutinho P."/>
            <person name="Voulhoux R."/>
            <person name="Bastien O."/>
            <person name="Roy S."/>
            <person name="Marechal E."/>
            <person name="Henrissat B."/>
            <person name="Quentin Y."/>
            <person name="Noirot P."/>
            <person name="Filloux A."/>
            <person name="Mejean V."/>
            <person name="DuBow M."/>
            <person name="Barras F."/>
            <person name="Heulin T."/>
        </authorList>
    </citation>
    <scope>NUCLEOTIDE SEQUENCE [LARGE SCALE GENOMIC DNA]</scope>
    <source>
        <strain evidence="6">ATCC BAA-407 / DSM 14655 / LMG 21543 / TTB310</strain>
    </source>
</reference>
<accession>F5Y4K8</accession>
<gene>
    <name evidence="5" type="primary">fabB</name>
    <name evidence="5" type="ordered locus">Rta_02610</name>
</gene>
<evidence type="ECO:0000256" key="3">
    <source>
        <dbReference type="RuleBase" id="RU003694"/>
    </source>
</evidence>
<dbReference type="InterPro" id="IPR018201">
    <property type="entry name" value="Ketoacyl_synth_AS"/>
</dbReference>
<dbReference type="PATRIC" id="fig|365046.3.peg.270"/>
<dbReference type="PANTHER" id="PTHR11712">
    <property type="entry name" value="POLYKETIDE SYNTHASE-RELATED"/>
    <property type="match status" value="1"/>
</dbReference>
<keyword evidence="6" id="KW-1185">Reference proteome</keyword>
<comment type="similarity">
    <text evidence="1 3">Belongs to the thiolase-like superfamily. Beta-ketoacyl-ACP synthases family.</text>
</comment>
<dbReference type="AlphaFoldDB" id="F5Y4K8"/>
<dbReference type="EMBL" id="CP000245">
    <property type="protein sequence ID" value="AEG91326.1"/>
    <property type="molecule type" value="Genomic_DNA"/>
</dbReference>
<dbReference type="Gene3D" id="3.40.47.10">
    <property type="match status" value="1"/>
</dbReference>
<reference evidence="5 6" key="2">
    <citation type="journal article" date="2011" name="PLoS ONE">
        <title>The Cyst-Dividing Bacterium Ramlibacter tataouinensis TTB310 Genome Reveals a Well-Stocked Toolbox for Adaptation to a Desert Environment.</title>
        <authorList>
            <person name="De Luca G."/>
            <person name="Barakat M."/>
            <person name="Ortet P."/>
            <person name="Fochesato S."/>
            <person name="Jourlin-Castelli C."/>
            <person name="Ansaldi M."/>
            <person name="Py B."/>
            <person name="Fichant G."/>
            <person name="Coutinho P.M."/>
            <person name="Voulhoux R."/>
            <person name="Bastien O."/>
            <person name="Marechal E."/>
            <person name="Henrissat B."/>
            <person name="Quentin Y."/>
            <person name="Noirot P."/>
            <person name="Filloux A."/>
            <person name="Mejean V."/>
            <person name="Dubow M.S."/>
            <person name="Barras F."/>
            <person name="Barbe V."/>
            <person name="Weissenbach J."/>
            <person name="Mihalcescu I."/>
            <person name="Vermeglio A."/>
            <person name="Achouak W."/>
            <person name="Heulin T."/>
        </authorList>
    </citation>
    <scope>NUCLEOTIDE SEQUENCE [LARGE SCALE GENOMIC DNA]</scope>
    <source>
        <strain evidence="6">ATCC BAA-407 / DSM 14655 / LMG 21543 / TTB310</strain>
    </source>
</reference>
<proteinExistence type="inferred from homology"/>
<dbReference type="PROSITE" id="PS52004">
    <property type="entry name" value="KS3_2"/>
    <property type="match status" value="1"/>
</dbReference>
<dbReference type="CDD" id="cd00834">
    <property type="entry name" value="KAS_I_II"/>
    <property type="match status" value="1"/>
</dbReference>
<sequence>MRRLLPSHPPSRPSTVRAPLHLSHFTATSCLGAGNPATHQALLARRSGLAPCDFDDAQLSTWTGTVAGVDEVLLPAQLAEYDCRNNRLAQLGLEQDGFAAAVRELAGRLGAARVGVFLGTSTSGIYETELAYRVRDAATGALPESLVYHGSHNPYSLAAFVRAYFGLQGPAVSVSSACSSSGKVFGSAWRLIEAGLIDAAIVGGVDSLCLTTLYGFGSLDVLSDAPCRPFDAQRRGISIGEGAAFALLVRTPASLPADAVLLRGVGESSDAHHMSSPHPEGLGAKMAMEQALRMAGAPADAVDYINLHGTATPANDAAEGKAVAALFGPQGVPCSSTKGATGHTLGAAGGIEAVVSALALQHGMAWAGVNTGQLDPGIPVDYLTDNRAMRMACVMSNSFGFGGTNCSLLLGRAG</sequence>
<dbReference type="PROSITE" id="PS51257">
    <property type="entry name" value="PROKAR_LIPOPROTEIN"/>
    <property type="match status" value="1"/>
</dbReference>
<keyword evidence="2 3" id="KW-0808">Transferase</keyword>
<dbReference type="Pfam" id="PF02801">
    <property type="entry name" value="Ketoacyl-synt_C"/>
    <property type="match status" value="1"/>
</dbReference>
<dbReference type="PROSITE" id="PS00606">
    <property type="entry name" value="KS3_1"/>
    <property type="match status" value="1"/>
</dbReference>
<dbReference type="KEGG" id="rta:Rta_02610"/>
<name>F5Y4K8_RAMTT</name>